<protein>
    <submittedName>
        <fullName evidence="2">HicB family protein</fullName>
    </submittedName>
</protein>
<name>A0AA86MAS9_9ENTR</name>
<dbReference type="InterPro" id="IPR013321">
    <property type="entry name" value="Arc_rbn_hlx_hlx"/>
</dbReference>
<evidence type="ECO:0000313" key="3">
    <source>
        <dbReference type="Proteomes" id="UP000682928"/>
    </source>
</evidence>
<accession>A0AA86MAS9</accession>
<gene>
    <name evidence="2" type="ORF">ENKO_42070</name>
</gene>
<dbReference type="CDD" id="cd22231">
    <property type="entry name" value="RHH_NikR_HicB-like"/>
    <property type="match status" value="1"/>
</dbReference>
<organism evidence="2 3">
    <name type="scientific">Enterobacter kobei</name>
    <dbReference type="NCBI Taxonomy" id="208224"/>
    <lineage>
        <taxon>Bacteria</taxon>
        <taxon>Pseudomonadati</taxon>
        <taxon>Pseudomonadota</taxon>
        <taxon>Gammaproteobacteria</taxon>
        <taxon>Enterobacterales</taxon>
        <taxon>Enterobacteriaceae</taxon>
        <taxon>Enterobacter</taxon>
        <taxon>Enterobacter cloacae complex</taxon>
    </lineage>
</organism>
<evidence type="ECO:0000313" key="2">
    <source>
        <dbReference type="EMBL" id="BCU57613.1"/>
    </source>
</evidence>
<dbReference type="RefSeq" id="WP_088222163.1">
    <property type="nucleotide sequence ID" value="NZ_AP024590.1"/>
</dbReference>
<dbReference type="Pfam" id="PF15919">
    <property type="entry name" value="HicB_lk_antitox"/>
    <property type="match status" value="1"/>
</dbReference>
<dbReference type="AlphaFoldDB" id="A0AA86MAS9"/>
<sequence length="135" mass="14988">MKYPVYLHQTESGTFSGFVPDLAGCYFAGDTIDDAIADAHAAIDAYLEYRSEKGKDVPVAGTMNDHKDDEDCQGGMWGIVDIDTSKYDGKAVKLNITLPQNLLRRIDAYVVSNKDYTSRSGFIAELARRELSKRL</sequence>
<dbReference type="InterPro" id="IPR035069">
    <property type="entry name" value="TTHA1013/TTHA0281-like"/>
</dbReference>
<dbReference type="GO" id="GO:0006355">
    <property type="term" value="P:regulation of DNA-templated transcription"/>
    <property type="evidence" value="ECO:0007669"/>
    <property type="project" value="InterPro"/>
</dbReference>
<dbReference type="EMBL" id="AP024590">
    <property type="protein sequence ID" value="BCU57613.1"/>
    <property type="molecule type" value="Genomic_DNA"/>
</dbReference>
<dbReference type="GO" id="GO:0043565">
    <property type="term" value="F:sequence-specific DNA binding"/>
    <property type="evidence" value="ECO:0007669"/>
    <property type="project" value="UniProtKB-ARBA"/>
</dbReference>
<evidence type="ECO:0000259" key="1">
    <source>
        <dbReference type="Pfam" id="PF15919"/>
    </source>
</evidence>
<dbReference type="Gene3D" id="1.10.1220.10">
    <property type="entry name" value="Met repressor-like"/>
    <property type="match status" value="1"/>
</dbReference>
<dbReference type="InterPro" id="IPR031807">
    <property type="entry name" value="HicB-like"/>
</dbReference>
<dbReference type="Gene3D" id="3.30.160.250">
    <property type="match status" value="1"/>
</dbReference>
<feature type="domain" description="HicB-like antitoxin of toxin-antitoxin system" evidence="1">
    <location>
        <begin position="3"/>
        <end position="127"/>
    </location>
</feature>
<dbReference type="SUPFAM" id="SSF143100">
    <property type="entry name" value="TTHA1013/TTHA0281-like"/>
    <property type="match status" value="1"/>
</dbReference>
<proteinExistence type="predicted"/>
<reference evidence="2" key="1">
    <citation type="submission" date="2021-04" db="EMBL/GenBank/DDBJ databases">
        <title>Difference and commonality of drug resistance evolution in various bacteria. and drug sensitivity profiles.</title>
        <authorList>
            <person name="Maeda T."/>
            <person name="Shibai A."/>
            <person name="Kawada K."/>
            <person name="Kotani H."/>
            <person name="Tarusawa Y."/>
            <person name="Tanabe K."/>
            <person name="Furusawa C."/>
        </authorList>
    </citation>
    <scope>NUCLEOTIDE SEQUENCE</scope>
    <source>
        <strain evidence="2">JCM 8580</strain>
    </source>
</reference>
<dbReference type="Proteomes" id="UP000682928">
    <property type="component" value="Chromosome"/>
</dbReference>